<feature type="domain" description="Cytochrome c" evidence="6">
    <location>
        <begin position="77"/>
        <end position="171"/>
    </location>
</feature>
<gene>
    <name evidence="7" type="ORF">NSPZN2_11565</name>
</gene>
<keyword evidence="5" id="KW-1133">Transmembrane helix</keyword>
<proteinExistence type="predicted"/>
<evidence type="ECO:0000256" key="3">
    <source>
        <dbReference type="ARBA" id="ARBA00023004"/>
    </source>
</evidence>
<feature type="transmembrane region" description="Helical" evidence="5">
    <location>
        <begin position="28"/>
        <end position="48"/>
    </location>
</feature>
<keyword evidence="5" id="KW-0472">Membrane</keyword>
<evidence type="ECO:0000313" key="8">
    <source>
        <dbReference type="Proteomes" id="UP000675880"/>
    </source>
</evidence>
<name>A0ABM8QVW2_9BACT</name>
<dbReference type="Gene3D" id="1.10.760.10">
    <property type="entry name" value="Cytochrome c-like domain"/>
    <property type="match status" value="1"/>
</dbReference>
<comment type="caution">
    <text evidence="7">The sequence shown here is derived from an EMBL/GenBank/DDBJ whole genome shotgun (WGS) entry which is preliminary data.</text>
</comment>
<protein>
    <submittedName>
        <fullName evidence="7">Cytochrome c</fullName>
    </submittedName>
</protein>
<dbReference type="Proteomes" id="UP000675880">
    <property type="component" value="Unassembled WGS sequence"/>
</dbReference>
<evidence type="ECO:0000256" key="1">
    <source>
        <dbReference type="ARBA" id="ARBA00022617"/>
    </source>
</evidence>
<evidence type="ECO:0000313" key="7">
    <source>
        <dbReference type="EMBL" id="CAE6718251.1"/>
    </source>
</evidence>
<dbReference type="EMBL" id="CAJNBJ010000001">
    <property type="protein sequence ID" value="CAE6718251.1"/>
    <property type="molecule type" value="Genomic_DNA"/>
</dbReference>
<reference evidence="7 8" key="1">
    <citation type="submission" date="2021-02" db="EMBL/GenBank/DDBJ databases">
        <authorList>
            <person name="Han P."/>
        </authorList>
    </citation>
    <scope>NUCLEOTIDE SEQUENCE [LARGE SCALE GENOMIC DNA]</scope>
    <source>
        <strain evidence="7">Candidatus Nitrospira sp. ZN2</strain>
    </source>
</reference>
<evidence type="ECO:0000256" key="4">
    <source>
        <dbReference type="PROSITE-ProRule" id="PRU00433"/>
    </source>
</evidence>
<keyword evidence="2 4" id="KW-0479">Metal-binding</keyword>
<keyword evidence="5" id="KW-0812">Transmembrane</keyword>
<dbReference type="InterPro" id="IPR009056">
    <property type="entry name" value="Cyt_c-like_dom"/>
</dbReference>
<dbReference type="PROSITE" id="PS51007">
    <property type="entry name" value="CYTC"/>
    <property type="match status" value="1"/>
</dbReference>
<evidence type="ECO:0000256" key="5">
    <source>
        <dbReference type="SAM" id="Phobius"/>
    </source>
</evidence>
<dbReference type="SUPFAM" id="SSF46626">
    <property type="entry name" value="Cytochrome c"/>
    <property type="match status" value="1"/>
</dbReference>
<keyword evidence="1 4" id="KW-0349">Heme</keyword>
<keyword evidence="3 4" id="KW-0408">Iron</keyword>
<evidence type="ECO:0000256" key="2">
    <source>
        <dbReference type="ARBA" id="ARBA00022723"/>
    </source>
</evidence>
<sequence length="173" mass="18938">MGTGGEAEDGRLSACAIFNRDGDAMMRFGLVCMTAGVLGGLTGIGWSADSEVLRPRVPMDQMESARAVTNPFPVNPDMLQKGKVLFEGKAFCRACHGADGKGLGMDLDYSTFKGPLPRNFTDKMWQQARTDGELFWILKNGSPGTDMASFIPLILTEEEAWQVLMYVRSFGRQ</sequence>
<evidence type="ECO:0000259" key="6">
    <source>
        <dbReference type="PROSITE" id="PS51007"/>
    </source>
</evidence>
<accession>A0ABM8QVW2</accession>
<keyword evidence="8" id="KW-1185">Reference proteome</keyword>
<dbReference type="Pfam" id="PF00034">
    <property type="entry name" value="Cytochrom_C"/>
    <property type="match status" value="1"/>
</dbReference>
<organism evidence="7 8">
    <name type="scientific">Nitrospira defluvii</name>
    <dbReference type="NCBI Taxonomy" id="330214"/>
    <lineage>
        <taxon>Bacteria</taxon>
        <taxon>Pseudomonadati</taxon>
        <taxon>Nitrospirota</taxon>
        <taxon>Nitrospiria</taxon>
        <taxon>Nitrospirales</taxon>
        <taxon>Nitrospiraceae</taxon>
        <taxon>Nitrospira</taxon>
    </lineage>
</organism>
<dbReference type="InterPro" id="IPR036909">
    <property type="entry name" value="Cyt_c-like_dom_sf"/>
</dbReference>